<dbReference type="STRING" id="478.A7456_10400"/>
<sequence>MKKIIKYPLYLITFFLATYVFFELRWQCRIDFIQSDKVKNQIIKMDKMSWIEPFWYGEMVDEKFLDTLSQDERTEFQAAILYAFPTLLDGRNGDASLTFNETLVSNNAENLAKKLESLRYSKSYFCSAWRIPLINFWQKDFEKLAEFYKTPQGVEYLEWKRKRNE</sequence>
<name>A0A1B8QMT9_MORNO</name>
<feature type="transmembrane region" description="Helical" evidence="1">
    <location>
        <begin position="7"/>
        <end position="26"/>
    </location>
</feature>
<proteinExistence type="predicted"/>
<evidence type="ECO:0000256" key="1">
    <source>
        <dbReference type="SAM" id="Phobius"/>
    </source>
</evidence>
<dbReference type="EMBL" id="CP065728">
    <property type="protein sequence ID" value="QPT45495.1"/>
    <property type="molecule type" value="Genomic_DNA"/>
</dbReference>
<evidence type="ECO:0000313" key="4">
    <source>
        <dbReference type="Proteomes" id="UP000092575"/>
    </source>
</evidence>
<evidence type="ECO:0000313" key="3">
    <source>
        <dbReference type="EMBL" id="QPT45495.1"/>
    </source>
</evidence>
<gene>
    <name evidence="2" type="ORF">A7456_10400</name>
    <name evidence="3" type="ORF">I6G26_05835</name>
</gene>
<evidence type="ECO:0000313" key="5">
    <source>
        <dbReference type="Proteomes" id="UP000594834"/>
    </source>
</evidence>
<keyword evidence="5" id="KW-1185">Reference proteome</keyword>
<keyword evidence="1" id="KW-0472">Membrane</keyword>
<dbReference type="EMBL" id="LXTW01000010">
    <property type="protein sequence ID" value="OBX85163.1"/>
    <property type="molecule type" value="Genomic_DNA"/>
</dbReference>
<keyword evidence="1" id="KW-0812">Transmembrane</keyword>
<organism evidence="2 4">
    <name type="scientific">Moraxella nonliquefaciens</name>
    <dbReference type="NCBI Taxonomy" id="478"/>
    <lineage>
        <taxon>Bacteria</taxon>
        <taxon>Pseudomonadati</taxon>
        <taxon>Pseudomonadota</taxon>
        <taxon>Gammaproteobacteria</taxon>
        <taxon>Moraxellales</taxon>
        <taxon>Moraxellaceae</taxon>
        <taxon>Moraxella</taxon>
    </lineage>
</organism>
<dbReference type="RefSeq" id="WP_067007870.1">
    <property type="nucleotide sequence ID" value="NZ_CP065728.1"/>
</dbReference>
<evidence type="ECO:0000313" key="2">
    <source>
        <dbReference type="EMBL" id="OBX85163.1"/>
    </source>
</evidence>
<dbReference type="AlphaFoldDB" id="A0A1B8QMT9"/>
<dbReference type="Proteomes" id="UP000092575">
    <property type="component" value="Unassembled WGS sequence"/>
</dbReference>
<protein>
    <submittedName>
        <fullName evidence="2">Uncharacterized protein</fullName>
    </submittedName>
</protein>
<dbReference type="Proteomes" id="UP000594834">
    <property type="component" value="Chromosome"/>
</dbReference>
<reference evidence="2 4" key="1">
    <citation type="submission" date="2016-05" db="EMBL/GenBank/DDBJ databases">
        <title>Draft genome sequence of Moraxella nonliquefaciens CCUG 348T.</title>
        <authorList>
            <person name="Salva-Serra F."/>
            <person name="Engstrom-Jakobsson H."/>
            <person name="Thorell K."/>
            <person name="Gonzales-Siles L."/>
            <person name="Karlsson R."/>
            <person name="Boulund F."/>
            <person name="Engstrand L."/>
            <person name="Kristiansson E."/>
            <person name="Moore E."/>
        </authorList>
    </citation>
    <scope>NUCLEOTIDE SEQUENCE [LARGE SCALE GENOMIC DNA]</scope>
    <source>
        <strain evidence="2 4">CCUG 348</strain>
    </source>
</reference>
<keyword evidence="1" id="KW-1133">Transmembrane helix</keyword>
<reference evidence="3 5" key="2">
    <citation type="submission" date="2020-12" db="EMBL/GenBank/DDBJ databases">
        <title>FDA dAtabase for Regulatory Grade micrObial Sequences (FDA-ARGOS): Supporting development and validation of Infectious Disease Dx tests.</title>
        <authorList>
            <person name="Sproer C."/>
            <person name="Gronow S."/>
            <person name="Severitt S."/>
            <person name="Schroder I."/>
            <person name="Tallon L."/>
            <person name="Sadzewicz L."/>
            <person name="Zhao X."/>
            <person name="Boylan J."/>
            <person name="Ott S."/>
            <person name="Bowen H."/>
            <person name="Vavikolanu K."/>
            <person name="Mehta A."/>
            <person name="Aluvathingal J."/>
            <person name="Nadendla S."/>
            <person name="Lowell S."/>
            <person name="Myers T."/>
            <person name="Yan Y."/>
            <person name="Sichtig H."/>
        </authorList>
    </citation>
    <scope>NUCLEOTIDE SEQUENCE [LARGE SCALE GENOMIC DNA]</scope>
    <source>
        <strain evidence="3 5">FDAARGOS_869</strain>
    </source>
</reference>
<accession>A0A1B8QMT9</accession>